<name>A0A139ALB6_GONPJ</name>
<sequence length="648" mass="71495">MADRSAQIAAGRERLNKFRKANNRTGATTSPPQPLSAGSPQLEPGRPQLTSTSPSTPDPISFPSRNSLSADVRGGSPTVSSVAAEDSFTGAAVTSTTSSLSLTNVNTATNHNPQRREEVARLVQDKTGLLAEKERLDSQLSQALHENSLLHAEISSHGEQVRSTFEQDFNSLRNTLTERTRKVAELERARTDDAVKMERSSRQTEELMLKLKEQAEVILELEERVRAAERIRAQSQAPTAEESISPQAATSIANLQEDLSRKTDQLDTASFEIRRLTDALAEGETTTKSLQTSLAAEVAAREALSAEVERLSSSHVVLESKVAEADSIIDGMAKRSRELEGDLADRIQRTAALEIEIVHLAQDRDRERTELVRAMEQTREEQTQALKAENLALVRSLEDLRAHVGEVNAEKVTLTETIGKQEKRLKRLQQETEAFDLMNQELTRLRDLIRTMDKGRSRSGASPESTVALGNREALQRTSPVGQERQEWMERGTPPAEGKPPSVQPLEFSALEGKDTEGSPRTLHVDAAEPDVAEPATLQLSPPISTVPTTPADGEPTLSLQQVTASVSILDEPSLDVADISRGKLGHERAPINHSDFLDEIAGLRLELEMMRNEVRTLRHVKDQLQERLIKTEREKIDLEAKLEKVCI</sequence>
<feature type="coiled-coil region" evidence="1">
    <location>
        <begin position="411"/>
        <end position="448"/>
    </location>
</feature>
<reference evidence="3 4" key="1">
    <citation type="journal article" date="2015" name="Genome Biol. Evol.">
        <title>Phylogenomic analyses indicate that early fungi evolved digesting cell walls of algal ancestors of land plants.</title>
        <authorList>
            <person name="Chang Y."/>
            <person name="Wang S."/>
            <person name="Sekimoto S."/>
            <person name="Aerts A.L."/>
            <person name="Choi C."/>
            <person name="Clum A."/>
            <person name="LaButti K.M."/>
            <person name="Lindquist E.A."/>
            <person name="Yee Ngan C."/>
            <person name="Ohm R.A."/>
            <person name="Salamov A.A."/>
            <person name="Grigoriev I.V."/>
            <person name="Spatafora J.W."/>
            <person name="Berbee M.L."/>
        </authorList>
    </citation>
    <scope>NUCLEOTIDE SEQUENCE [LARGE SCALE GENOMIC DNA]</scope>
    <source>
        <strain evidence="3 4">JEL478</strain>
    </source>
</reference>
<keyword evidence="1" id="KW-0175">Coiled coil</keyword>
<evidence type="ECO:0000313" key="4">
    <source>
        <dbReference type="Proteomes" id="UP000070544"/>
    </source>
</evidence>
<evidence type="ECO:0000313" key="3">
    <source>
        <dbReference type="EMBL" id="KXS17579.1"/>
    </source>
</evidence>
<accession>A0A139ALB6</accession>
<organism evidence="3 4">
    <name type="scientific">Gonapodya prolifera (strain JEL478)</name>
    <name type="common">Monoblepharis prolifera</name>
    <dbReference type="NCBI Taxonomy" id="1344416"/>
    <lineage>
        <taxon>Eukaryota</taxon>
        <taxon>Fungi</taxon>
        <taxon>Fungi incertae sedis</taxon>
        <taxon>Chytridiomycota</taxon>
        <taxon>Chytridiomycota incertae sedis</taxon>
        <taxon>Monoblepharidomycetes</taxon>
        <taxon>Monoblepharidales</taxon>
        <taxon>Gonapodyaceae</taxon>
        <taxon>Gonapodya</taxon>
    </lineage>
</organism>
<gene>
    <name evidence="3" type="ORF">M427DRAFT_30381</name>
</gene>
<feature type="region of interest" description="Disordered" evidence="2">
    <location>
        <begin position="1"/>
        <end position="81"/>
    </location>
</feature>
<keyword evidence="4" id="KW-1185">Reference proteome</keyword>
<feature type="region of interest" description="Disordered" evidence="2">
    <location>
        <begin position="453"/>
        <end position="505"/>
    </location>
</feature>
<dbReference type="AlphaFoldDB" id="A0A139ALB6"/>
<proteinExistence type="predicted"/>
<evidence type="ECO:0000256" key="1">
    <source>
        <dbReference type="SAM" id="Coils"/>
    </source>
</evidence>
<dbReference type="EMBL" id="KQ965746">
    <property type="protein sequence ID" value="KXS17579.1"/>
    <property type="molecule type" value="Genomic_DNA"/>
</dbReference>
<feature type="compositionally biased region" description="Low complexity" evidence="2">
    <location>
        <begin position="47"/>
        <end position="64"/>
    </location>
</feature>
<dbReference type="Proteomes" id="UP000070544">
    <property type="component" value="Unassembled WGS sequence"/>
</dbReference>
<feature type="coiled-coil region" evidence="1">
    <location>
        <begin position="601"/>
        <end position="642"/>
    </location>
</feature>
<feature type="coiled-coil region" evidence="1">
    <location>
        <begin position="169"/>
        <end position="272"/>
    </location>
</feature>
<protein>
    <submittedName>
        <fullName evidence="3">Uncharacterized protein</fullName>
    </submittedName>
</protein>
<evidence type="ECO:0000256" key="2">
    <source>
        <dbReference type="SAM" id="MobiDB-lite"/>
    </source>
</evidence>